<dbReference type="InterPro" id="IPR016490">
    <property type="entry name" value="Tscrpt_reg_HTH_AF0396-typ3"/>
</dbReference>
<dbReference type="InterPro" id="IPR057527">
    <property type="entry name" value="HVO_A0261-like_N"/>
</dbReference>
<dbReference type="Proteomes" id="UP001206983">
    <property type="component" value="Unassembled WGS sequence"/>
</dbReference>
<sequence>MRKALLDVIFMSEKRKNTLLLLKDGPQEMEYLLGSLDTTRQALLPQIRVLEEHYLVSHNKETYELTPIGKLIVKDMAPLTSTVDVLDNDIDYWGTHNLGFIPPHLVNRLDHLRPCSIINPPLMELYDINKDFHKTSVESKALSLFFTFLYPNFPEIYSEWIDNVDRIKYIASKELFERISSNYKDEFNRYISTGKFDLFVYNHDTNFVSFGYNDYCAFFRLLSKTGEYDNKQLICFSSSAVEWTTELYDHYLKASIPATEL</sequence>
<dbReference type="AlphaFoldDB" id="A0AAE3KWG3"/>
<gene>
    <name evidence="3" type="ORF">PV02_03720</name>
</gene>
<dbReference type="PIRSF" id="PIRSF006692">
    <property type="entry name" value="TF_HTH_AF0396_prd"/>
    <property type="match status" value="1"/>
</dbReference>
<feature type="domain" description="Methanogenesis regulatory protein FilR1 middle" evidence="1">
    <location>
        <begin position="126"/>
        <end position="253"/>
    </location>
</feature>
<evidence type="ECO:0000313" key="4">
    <source>
        <dbReference type="Proteomes" id="UP001206983"/>
    </source>
</evidence>
<name>A0AAE3KWG3_9EURY</name>
<evidence type="ECO:0000259" key="2">
    <source>
        <dbReference type="Pfam" id="PF25213"/>
    </source>
</evidence>
<dbReference type="Pfam" id="PF08350">
    <property type="entry name" value="FilR1_middle"/>
    <property type="match status" value="1"/>
</dbReference>
<proteinExistence type="predicted"/>
<reference evidence="3 4" key="1">
    <citation type="journal article" date="2011" name="Appl. Environ. Microbiol.">
        <title>Methanogenic archaea isolated from Taiwan's Chelungpu fault.</title>
        <authorList>
            <person name="Wu S.Y."/>
            <person name="Lai M.C."/>
        </authorList>
    </citation>
    <scope>NUCLEOTIDE SEQUENCE [LARGE SCALE GENOMIC DNA]</scope>
    <source>
        <strain evidence="3 4">St545Mb</strain>
    </source>
</reference>
<organism evidence="3 4">
    <name type="scientific">Methanolobus chelungpuianus</name>
    <dbReference type="NCBI Taxonomy" id="502115"/>
    <lineage>
        <taxon>Archaea</taxon>
        <taxon>Methanobacteriati</taxon>
        <taxon>Methanobacteriota</taxon>
        <taxon>Stenosarchaea group</taxon>
        <taxon>Methanomicrobia</taxon>
        <taxon>Methanosarcinales</taxon>
        <taxon>Methanosarcinaceae</taxon>
        <taxon>Methanolobus</taxon>
    </lineage>
</organism>
<accession>A0AAE3KWG3</accession>
<comment type="caution">
    <text evidence="3">The sequence shown here is derived from an EMBL/GenBank/DDBJ whole genome shotgun (WGS) entry which is preliminary data.</text>
</comment>
<evidence type="ECO:0000313" key="3">
    <source>
        <dbReference type="EMBL" id="MCQ6962241.1"/>
    </source>
</evidence>
<keyword evidence="4" id="KW-1185">Reference proteome</keyword>
<dbReference type="InterPro" id="IPR036390">
    <property type="entry name" value="WH_DNA-bd_sf"/>
</dbReference>
<dbReference type="Pfam" id="PF25213">
    <property type="entry name" value="HVO_A0261_N"/>
    <property type="match status" value="1"/>
</dbReference>
<feature type="domain" description="HVO-A0261-like N-terminal" evidence="2">
    <location>
        <begin position="10"/>
        <end position="85"/>
    </location>
</feature>
<dbReference type="SUPFAM" id="SSF46785">
    <property type="entry name" value="Winged helix' DNA-binding domain"/>
    <property type="match status" value="1"/>
</dbReference>
<evidence type="ECO:0000259" key="1">
    <source>
        <dbReference type="Pfam" id="PF08350"/>
    </source>
</evidence>
<protein>
    <submittedName>
        <fullName evidence="3">Transcriptional regulator</fullName>
    </submittedName>
</protein>
<dbReference type="InterPro" id="IPR013561">
    <property type="entry name" value="FilR1_middle_dom"/>
</dbReference>
<dbReference type="EMBL" id="JTEO01000002">
    <property type="protein sequence ID" value="MCQ6962241.1"/>
    <property type="molecule type" value="Genomic_DNA"/>
</dbReference>